<evidence type="ECO:0000256" key="1">
    <source>
        <dbReference type="SAM" id="MobiDB-lite"/>
    </source>
</evidence>
<sequence>MSDEYKTKLATKAEAFAGNNQQISHKKQKFNENSEQSQSKITDFHESSKLSQESYHEITRAYVKIFVICAYDEWTNMANESIWNFLIHISDHKEYLWCLKNLSEESHTGIFLAKEIKDIIKQIDPEKFSTVISDAGANI</sequence>
<feature type="region of interest" description="Disordered" evidence="1">
    <location>
        <begin position="23"/>
        <end position="45"/>
    </location>
</feature>
<organism evidence="2 3">
    <name type="scientific">Rhizophagus clarus</name>
    <dbReference type="NCBI Taxonomy" id="94130"/>
    <lineage>
        <taxon>Eukaryota</taxon>
        <taxon>Fungi</taxon>
        <taxon>Fungi incertae sedis</taxon>
        <taxon>Mucoromycota</taxon>
        <taxon>Glomeromycotina</taxon>
        <taxon>Glomeromycetes</taxon>
        <taxon>Glomerales</taxon>
        <taxon>Glomeraceae</taxon>
        <taxon>Rhizophagus</taxon>
    </lineage>
</organism>
<feature type="compositionally biased region" description="Polar residues" evidence="1">
    <location>
        <begin position="31"/>
        <end position="41"/>
    </location>
</feature>
<name>A0A8H3R9C0_9GLOM</name>
<protein>
    <submittedName>
        <fullName evidence="2">Ribonuclease H-like domain-containing protein</fullName>
    </submittedName>
</protein>
<dbReference type="Proteomes" id="UP000615446">
    <property type="component" value="Unassembled WGS sequence"/>
</dbReference>
<gene>
    <name evidence="2" type="ORF">RCL2_003081200</name>
</gene>
<evidence type="ECO:0000313" key="2">
    <source>
        <dbReference type="EMBL" id="GET04510.1"/>
    </source>
</evidence>
<evidence type="ECO:0000313" key="3">
    <source>
        <dbReference type="Proteomes" id="UP000615446"/>
    </source>
</evidence>
<proteinExistence type="predicted"/>
<accession>A0A8H3R9C0</accession>
<dbReference type="EMBL" id="BLAL01000356">
    <property type="protein sequence ID" value="GET04510.1"/>
    <property type="molecule type" value="Genomic_DNA"/>
</dbReference>
<reference evidence="2" key="1">
    <citation type="submission" date="2019-10" db="EMBL/GenBank/DDBJ databases">
        <title>Conservation and host-specific expression of non-tandemly repeated heterogenous ribosome RNA gene in arbuscular mycorrhizal fungi.</title>
        <authorList>
            <person name="Maeda T."/>
            <person name="Kobayashi Y."/>
            <person name="Nakagawa T."/>
            <person name="Ezawa T."/>
            <person name="Yamaguchi K."/>
            <person name="Bino T."/>
            <person name="Nishimoto Y."/>
            <person name="Shigenobu S."/>
            <person name="Kawaguchi M."/>
        </authorList>
    </citation>
    <scope>NUCLEOTIDE SEQUENCE</scope>
    <source>
        <strain evidence="2">HR1</strain>
    </source>
</reference>
<dbReference type="AlphaFoldDB" id="A0A8H3R9C0"/>
<comment type="caution">
    <text evidence="2">The sequence shown here is derived from an EMBL/GenBank/DDBJ whole genome shotgun (WGS) entry which is preliminary data.</text>
</comment>
<dbReference type="OrthoDB" id="2443222at2759"/>